<organism evidence="7 8">
    <name type="scientific">Arachis hypogaea</name>
    <name type="common">Peanut</name>
    <dbReference type="NCBI Taxonomy" id="3818"/>
    <lineage>
        <taxon>Eukaryota</taxon>
        <taxon>Viridiplantae</taxon>
        <taxon>Streptophyta</taxon>
        <taxon>Embryophyta</taxon>
        <taxon>Tracheophyta</taxon>
        <taxon>Spermatophyta</taxon>
        <taxon>Magnoliopsida</taxon>
        <taxon>eudicotyledons</taxon>
        <taxon>Gunneridae</taxon>
        <taxon>Pentapetalae</taxon>
        <taxon>rosids</taxon>
        <taxon>fabids</taxon>
        <taxon>Fabales</taxon>
        <taxon>Fabaceae</taxon>
        <taxon>Papilionoideae</taxon>
        <taxon>50 kb inversion clade</taxon>
        <taxon>dalbergioids sensu lato</taxon>
        <taxon>Dalbergieae</taxon>
        <taxon>Pterocarpus clade</taxon>
        <taxon>Arachis</taxon>
    </lineage>
</organism>
<dbReference type="Pfam" id="PF02892">
    <property type="entry name" value="zf-BED"/>
    <property type="match status" value="1"/>
</dbReference>
<keyword evidence="8" id="KW-1185">Reference proteome</keyword>
<feature type="domain" description="BED-type" evidence="6">
    <location>
        <begin position="57"/>
        <end position="112"/>
    </location>
</feature>
<evidence type="ECO:0000256" key="3">
    <source>
        <dbReference type="ARBA" id="ARBA00022833"/>
    </source>
</evidence>
<evidence type="ECO:0000256" key="5">
    <source>
        <dbReference type="SAM" id="MobiDB-lite"/>
    </source>
</evidence>
<keyword evidence="3" id="KW-0862">Zinc</keyword>
<feature type="compositionally biased region" description="Polar residues" evidence="5">
    <location>
        <begin position="10"/>
        <end position="46"/>
    </location>
</feature>
<dbReference type="GO" id="GO:0006357">
    <property type="term" value="P:regulation of transcription by RNA polymerase II"/>
    <property type="evidence" value="ECO:0007669"/>
    <property type="project" value="TreeGrafter"/>
</dbReference>
<name>A0A445DEB1_ARAHY</name>
<gene>
    <name evidence="7" type="ORF">Ahy_A04g018686</name>
</gene>
<accession>A0A445DEB1</accession>
<comment type="caution">
    <text evidence="7">The sequence shown here is derived from an EMBL/GenBank/DDBJ whole genome shotgun (WGS) entry which is preliminary data.</text>
</comment>
<dbReference type="PANTHER" id="PTHR34396:SF25">
    <property type="entry name" value="BOUNDARY ELEMENT ASSOCIATED FACTOR"/>
    <property type="match status" value="1"/>
</dbReference>
<evidence type="ECO:0000256" key="2">
    <source>
        <dbReference type="ARBA" id="ARBA00022771"/>
    </source>
</evidence>
<dbReference type="GO" id="GO:1990837">
    <property type="term" value="F:sequence-specific double-stranded DNA binding"/>
    <property type="evidence" value="ECO:0007669"/>
    <property type="project" value="TreeGrafter"/>
</dbReference>
<evidence type="ECO:0000256" key="4">
    <source>
        <dbReference type="PROSITE-ProRule" id="PRU00027"/>
    </source>
</evidence>
<dbReference type="InterPro" id="IPR003656">
    <property type="entry name" value="Znf_BED"/>
</dbReference>
<dbReference type="InterPro" id="IPR053031">
    <property type="entry name" value="Cuticle_assoc_protein"/>
</dbReference>
<keyword evidence="2 4" id="KW-0863">Zinc-finger</keyword>
<sequence>MASNVREDTQSNSIALTDNEIEVQSNANPTLKTPQAMNNNASNPKGSTPIKGDNKANVKSVCWEYFDRLKVKGEWKAKCKFCKSLLNANPKNGTKSLMNHVDRYCKRIKVANPRQLSVVESLAKQAQMKKVNEDGFICDPLKTRKCVAEMIVLHEYPLSCVDHHGLR</sequence>
<dbReference type="GO" id="GO:0005634">
    <property type="term" value="C:nucleus"/>
    <property type="evidence" value="ECO:0007669"/>
    <property type="project" value="TreeGrafter"/>
</dbReference>
<keyword evidence="1" id="KW-0479">Metal-binding</keyword>
<evidence type="ECO:0000259" key="6">
    <source>
        <dbReference type="PROSITE" id="PS50808"/>
    </source>
</evidence>
<proteinExistence type="predicted"/>
<evidence type="ECO:0000256" key="1">
    <source>
        <dbReference type="ARBA" id="ARBA00022723"/>
    </source>
</evidence>
<dbReference type="InterPro" id="IPR036236">
    <property type="entry name" value="Znf_C2H2_sf"/>
</dbReference>
<dbReference type="SMART" id="SM00614">
    <property type="entry name" value="ZnF_BED"/>
    <property type="match status" value="1"/>
</dbReference>
<dbReference type="PANTHER" id="PTHR34396">
    <property type="entry name" value="OS03G0264950 PROTEIN-RELATED"/>
    <property type="match status" value="1"/>
</dbReference>
<dbReference type="PROSITE" id="PS50808">
    <property type="entry name" value="ZF_BED"/>
    <property type="match status" value="1"/>
</dbReference>
<dbReference type="Proteomes" id="UP000289738">
    <property type="component" value="Chromosome A04"/>
</dbReference>
<dbReference type="EMBL" id="SDMP01000004">
    <property type="protein sequence ID" value="RYR61511.1"/>
    <property type="molecule type" value="Genomic_DNA"/>
</dbReference>
<protein>
    <recommendedName>
        <fullName evidence="6">BED-type domain-containing protein</fullName>
    </recommendedName>
</protein>
<reference evidence="7 8" key="1">
    <citation type="submission" date="2019-01" db="EMBL/GenBank/DDBJ databases">
        <title>Sequencing of cultivated peanut Arachis hypogaea provides insights into genome evolution and oil improvement.</title>
        <authorList>
            <person name="Chen X."/>
        </authorList>
    </citation>
    <scope>NUCLEOTIDE SEQUENCE [LARGE SCALE GENOMIC DNA]</scope>
    <source>
        <strain evidence="8">cv. Fuhuasheng</strain>
        <tissue evidence="7">Leaves</tissue>
    </source>
</reference>
<feature type="region of interest" description="Disordered" evidence="5">
    <location>
        <begin position="1"/>
        <end position="52"/>
    </location>
</feature>
<evidence type="ECO:0000313" key="8">
    <source>
        <dbReference type="Proteomes" id="UP000289738"/>
    </source>
</evidence>
<dbReference type="SUPFAM" id="SSF57667">
    <property type="entry name" value="beta-beta-alpha zinc fingers"/>
    <property type="match status" value="1"/>
</dbReference>
<evidence type="ECO:0000313" key="7">
    <source>
        <dbReference type="EMBL" id="RYR61511.1"/>
    </source>
</evidence>
<dbReference type="AlphaFoldDB" id="A0A445DEB1"/>
<dbReference type="GO" id="GO:0008270">
    <property type="term" value="F:zinc ion binding"/>
    <property type="evidence" value="ECO:0007669"/>
    <property type="project" value="UniProtKB-KW"/>
</dbReference>